<dbReference type="PANTHER" id="PTHR13633:SF3">
    <property type="entry name" value="MITOCHONDRIAL TRANSCRIPTION RESCUE FACTOR 1"/>
    <property type="match status" value="1"/>
</dbReference>
<keyword evidence="4" id="KW-1185">Reference proteome</keyword>
<dbReference type="GO" id="GO:0003723">
    <property type="term" value="F:RNA binding"/>
    <property type="evidence" value="ECO:0007669"/>
    <property type="project" value="UniProtKB-KW"/>
</dbReference>
<feature type="domain" description="RNA-binding S4" evidence="2">
    <location>
        <begin position="223"/>
        <end position="277"/>
    </location>
</feature>
<dbReference type="Gene3D" id="3.10.290.10">
    <property type="entry name" value="RNA-binding S4 domain"/>
    <property type="match status" value="1"/>
</dbReference>
<dbReference type="PROSITE" id="PS50889">
    <property type="entry name" value="S4"/>
    <property type="match status" value="1"/>
</dbReference>
<evidence type="ECO:0000313" key="3">
    <source>
        <dbReference type="EMBL" id="CAK0782752.1"/>
    </source>
</evidence>
<dbReference type="InterPro" id="IPR012677">
    <property type="entry name" value="Nucleotide-bd_a/b_plait_sf"/>
</dbReference>
<reference evidence="3 4" key="1">
    <citation type="submission" date="2023-10" db="EMBL/GenBank/DDBJ databases">
        <authorList>
            <person name="Maclean D."/>
            <person name="Macfadyen A."/>
        </authorList>
    </citation>
    <scope>NUCLEOTIDE SEQUENCE [LARGE SCALE GENOMIC DNA]</scope>
</reference>
<protein>
    <recommendedName>
        <fullName evidence="2">RNA-binding S4 domain-containing protein</fullName>
    </recommendedName>
</protein>
<dbReference type="Proteomes" id="UP001314263">
    <property type="component" value="Unassembled WGS sequence"/>
</dbReference>
<comment type="caution">
    <text evidence="3">The sequence shown here is derived from an EMBL/GenBank/DDBJ whole genome shotgun (WGS) entry which is preliminary data.</text>
</comment>
<dbReference type="Gene3D" id="3.30.1370.160">
    <property type="match status" value="1"/>
</dbReference>
<dbReference type="CDD" id="cd00165">
    <property type="entry name" value="S4"/>
    <property type="match status" value="1"/>
</dbReference>
<dbReference type="Gene3D" id="3.30.70.330">
    <property type="match status" value="1"/>
</dbReference>
<dbReference type="Pfam" id="PF17774">
    <property type="entry name" value="YlmH_RBD"/>
    <property type="match status" value="1"/>
</dbReference>
<evidence type="ECO:0000313" key="4">
    <source>
        <dbReference type="Proteomes" id="UP001314263"/>
    </source>
</evidence>
<sequence length="297" mass="32378">MPGYRPSIVRLREHFHRSITSKPSIRSGVQGYAGRDTLLNGVPSEYKEDVARVIEQAERAAETSWTTIHTDFYTPPVVSHAMARIQQLASVKGVPFGGYTQAERQRVILGQPELVEALELDPSQEGCVAALSVKGNFMFDAVTHRDFLGSICGTGIDRGKVGDIIILGETGAQILVAAELVEHFEGSLTQVRRVPVSTRQMDLSELTVKAPKTEQVRTVEASLRLDAIASAGFRVSRAKASDLVKHGDVRVNWREAKASSLVKTGDVISCAGKGRIQIDSMSLTAKGRHAIELTRYV</sequence>
<proteinExistence type="predicted"/>
<dbReference type="EMBL" id="CAUYUE010000007">
    <property type="protein sequence ID" value="CAK0782752.1"/>
    <property type="molecule type" value="Genomic_DNA"/>
</dbReference>
<accession>A0AAV1I7P1</accession>
<dbReference type="SUPFAM" id="SSF55174">
    <property type="entry name" value="Alpha-L RNA-binding motif"/>
    <property type="match status" value="1"/>
</dbReference>
<dbReference type="SMART" id="SM00363">
    <property type="entry name" value="S4"/>
    <property type="match status" value="1"/>
</dbReference>
<organism evidence="3 4">
    <name type="scientific">Coccomyxa viridis</name>
    <dbReference type="NCBI Taxonomy" id="1274662"/>
    <lineage>
        <taxon>Eukaryota</taxon>
        <taxon>Viridiplantae</taxon>
        <taxon>Chlorophyta</taxon>
        <taxon>core chlorophytes</taxon>
        <taxon>Trebouxiophyceae</taxon>
        <taxon>Trebouxiophyceae incertae sedis</taxon>
        <taxon>Coccomyxaceae</taxon>
        <taxon>Coccomyxa</taxon>
    </lineage>
</organism>
<dbReference type="AlphaFoldDB" id="A0AAV1I7P1"/>
<name>A0AAV1I7P1_9CHLO</name>
<dbReference type="InterPro" id="IPR036986">
    <property type="entry name" value="S4_RNA-bd_sf"/>
</dbReference>
<dbReference type="NCBIfam" id="TIGR03069">
    <property type="entry name" value="PS_II_S4"/>
    <property type="match status" value="1"/>
</dbReference>
<evidence type="ECO:0000259" key="2">
    <source>
        <dbReference type="SMART" id="SM00363"/>
    </source>
</evidence>
<dbReference type="InterPro" id="IPR002942">
    <property type="entry name" value="S4_RNA-bd"/>
</dbReference>
<dbReference type="Pfam" id="PF01479">
    <property type="entry name" value="S4"/>
    <property type="match status" value="1"/>
</dbReference>
<dbReference type="PANTHER" id="PTHR13633">
    <property type="entry name" value="MITOCHONDRIAL TRANSCRIPTION RESCUE FACTOR 1"/>
    <property type="match status" value="1"/>
</dbReference>
<dbReference type="InterPro" id="IPR017506">
    <property type="entry name" value="PSII_S4"/>
</dbReference>
<gene>
    <name evidence="3" type="ORF">CVIRNUC_005947</name>
</gene>
<evidence type="ECO:0000256" key="1">
    <source>
        <dbReference type="PROSITE-ProRule" id="PRU00182"/>
    </source>
</evidence>
<dbReference type="InterPro" id="IPR040591">
    <property type="entry name" value="RqcP2_RBD"/>
</dbReference>
<keyword evidence="1" id="KW-0694">RNA-binding</keyword>